<dbReference type="RefSeq" id="WP_106512255.1">
    <property type="nucleotide sequence ID" value="NZ_PXYI01000002.1"/>
</dbReference>
<accession>A0A2P7QVU5</accession>
<dbReference type="CDD" id="cd00156">
    <property type="entry name" value="REC"/>
    <property type="match status" value="1"/>
</dbReference>
<comment type="caution">
    <text evidence="4">The sequence shown here is derived from an EMBL/GenBank/DDBJ whole genome shotgun (WGS) entry which is preliminary data.</text>
</comment>
<dbReference type="GO" id="GO:0000160">
    <property type="term" value="P:phosphorelay signal transduction system"/>
    <property type="evidence" value="ECO:0007669"/>
    <property type="project" value="InterPro"/>
</dbReference>
<dbReference type="PROSITE" id="PS50110">
    <property type="entry name" value="RESPONSE_REGULATORY"/>
    <property type="match status" value="1"/>
</dbReference>
<keyword evidence="1 2" id="KW-0597">Phosphoprotein</keyword>
<dbReference type="SUPFAM" id="SSF52172">
    <property type="entry name" value="CheY-like"/>
    <property type="match status" value="1"/>
</dbReference>
<dbReference type="InterPro" id="IPR001789">
    <property type="entry name" value="Sig_transdc_resp-reg_receiver"/>
</dbReference>
<dbReference type="AlphaFoldDB" id="A0A2P7QVU5"/>
<feature type="domain" description="Response regulatory" evidence="3">
    <location>
        <begin position="9"/>
        <end position="123"/>
    </location>
</feature>
<proteinExistence type="predicted"/>
<dbReference type="InterPro" id="IPR050595">
    <property type="entry name" value="Bact_response_regulator"/>
</dbReference>
<evidence type="ECO:0000256" key="1">
    <source>
        <dbReference type="ARBA" id="ARBA00022553"/>
    </source>
</evidence>
<dbReference type="SMART" id="SM00448">
    <property type="entry name" value="REC"/>
    <property type="match status" value="1"/>
</dbReference>
<evidence type="ECO:0000313" key="5">
    <source>
        <dbReference type="Proteomes" id="UP000241167"/>
    </source>
</evidence>
<dbReference type="OrthoDB" id="9782655at2"/>
<dbReference type="EMBL" id="PXYI01000002">
    <property type="protein sequence ID" value="PSJ42087.1"/>
    <property type="molecule type" value="Genomic_DNA"/>
</dbReference>
<organism evidence="4 5">
    <name type="scientific">Allosphingosinicella deserti</name>
    <dbReference type="NCBI Taxonomy" id="2116704"/>
    <lineage>
        <taxon>Bacteria</taxon>
        <taxon>Pseudomonadati</taxon>
        <taxon>Pseudomonadota</taxon>
        <taxon>Alphaproteobacteria</taxon>
        <taxon>Sphingomonadales</taxon>
        <taxon>Sphingomonadaceae</taxon>
        <taxon>Allosphingosinicella</taxon>
    </lineage>
</organism>
<dbReference type="Pfam" id="PF00072">
    <property type="entry name" value="Response_reg"/>
    <property type="match status" value="1"/>
</dbReference>
<evidence type="ECO:0000256" key="2">
    <source>
        <dbReference type="PROSITE-ProRule" id="PRU00169"/>
    </source>
</evidence>
<name>A0A2P7QVU5_9SPHN</name>
<protein>
    <recommendedName>
        <fullName evidence="3">Response regulatory domain-containing protein</fullName>
    </recommendedName>
</protein>
<gene>
    <name evidence="4" type="ORF">C7I55_07545</name>
</gene>
<feature type="modified residue" description="4-aspartylphosphate" evidence="2">
    <location>
        <position position="58"/>
    </location>
</feature>
<reference evidence="4 5" key="1">
    <citation type="submission" date="2018-03" db="EMBL/GenBank/DDBJ databases">
        <title>The draft genome of Sphingosinicella sp. GL-C-18.</title>
        <authorList>
            <person name="Liu L."/>
            <person name="Li L."/>
            <person name="Liang L."/>
            <person name="Zhang X."/>
            <person name="Wang T."/>
        </authorList>
    </citation>
    <scope>NUCLEOTIDE SEQUENCE [LARGE SCALE GENOMIC DNA]</scope>
    <source>
        <strain evidence="4 5">GL-C-18</strain>
    </source>
</reference>
<dbReference type="InterPro" id="IPR011006">
    <property type="entry name" value="CheY-like_superfamily"/>
</dbReference>
<dbReference type="PANTHER" id="PTHR44591">
    <property type="entry name" value="STRESS RESPONSE REGULATOR PROTEIN 1"/>
    <property type="match status" value="1"/>
</dbReference>
<sequence length="185" mass="19460">MAAIAASACVHVVDDDPWILADVAAWLSPRGFAVTTFSTADAFLSALPTLQPGCVLMDLGMVPLDGCAALLIMRDYPIDWPVIMLSESAAADIADLCMLAGADLHLVKSSDPAPLLAAVDTLSRGFAEARAYDGVTCLSHAHPIDAQSWHAHKDALCRRFLQHLAPAKTDTAERSGDGPIGKARG</sequence>
<keyword evidence="5" id="KW-1185">Reference proteome</keyword>
<dbReference type="PANTHER" id="PTHR44591:SF23">
    <property type="entry name" value="CHEY SUBFAMILY"/>
    <property type="match status" value="1"/>
</dbReference>
<evidence type="ECO:0000313" key="4">
    <source>
        <dbReference type="EMBL" id="PSJ42087.1"/>
    </source>
</evidence>
<evidence type="ECO:0000259" key="3">
    <source>
        <dbReference type="PROSITE" id="PS50110"/>
    </source>
</evidence>
<dbReference type="Proteomes" id="UP000241167">
    <property type="component" value="Unassembled WGS sequence"/>
</dbReference>
<dbReference type="Gene3D" id="3.40.50.2300">
    <property type="match status" value="1"/>
</dbReference>